<dbReference type="Proteomes" id="UP001172102">
    <property type="component" value="Unassembled WGS sequence"/>
</dbReference>
<feature type="region of interest" description="Disordered" evidence="1">
    <location>
        <begin position="1"/>
        <end position="39"/>
    </location>
</feature>
<evidence type="ECO:0000256" key="1">
    <source>
        <dbReference type="SAM" id="MobiDB-lite"/>
    </source>
</evidence>
<reference evidence="4" key="1">
    <citation type="submission" date="2023-06" db="EMBL/GenBank/DDBJ databases">
        <title>Genome-scale phylogeny and comparative genomics of the fungal order Sordariales.</title>
        <authorList>
            <consortium name="Lawrence Berkeley National Laboratory"/>
            <person name="Hensen N."/>
            <person name="Bonometti L."/>
            <person name="Westerberg I."/>
            <person name="Brannstrom I.O."/>
            <person name="Guillou S."/>
            <person name="Cros-Aarteil S."/>
            <person name="Calhoun S."/>
            <person name="Haridas S."/>
            <person name="Kuo A."/>
            <person name="Mondo S."/>
            <person name="Pangilinan J."/>
            <person name="Riley R."/>
            <person name="Labutti K."/>
            <person name="Andreopoulos B."/>
            <person name="Lipzen A."/>
            <person name="Chen C."/>
            <person name="Yanf M."/>
            <person name="Daum C."/>
            <person name="Ng V."/>
            <person name="Clum A."/>
            <person name="Steindorff A."/>
            <person name="Ohm R."/>
            <person name="Martin F."/>
            <person name="Silar P."/>
            <person name="Natvig D."/>
            <person name="Lalanne C."/>
            <person name="Gautier V."/>
            <person name="Ament-Velasquez S.L."/>
            <person name="Kruys A."/>
            <person name="Hutchinson M.I."/>
            <person name="Powell A.J."/>
            <person name="Barry K."/>
            <person name="Miller A.N."/>
            <person name="Grigoriev I.V."/>
            <person name="Debuchy R."/>
            <person name="Gladieux P."/>
            <person name="Thoren M.H."/>
            <person name="Johannesson H."/>
        </authorList>
    </citation>
    <scope>NUCLEOTIDE SEQUENCE</scope>
    <source>
        <strain evidence="4">SMH4607-1</strain>
    </source>
</reference>
<feature type="compositionally biased region" description="Polar residues" evidence="1">
    <location>
        <begin position="22"/>
        <end position="32"/>
    </location>
</feature>
<accession>A0AA40AES7</accession>
<dbReference type="Pfam" id="PF20237">
    <property type="entry name" value="DUF6594"/>
    <property type="match status" value="1"/>
</dbReference>
<protein>
    <recommendedName>
        <fullName evidence="3">DUF6594 domain-containing protein</fullName>
    </recommendedName>
</protein>
<keyword evidence="2" id="KW-0812">Transmembrane</keyword>
<proteinExistence type="predicted"/>
<organism evidence="4 5">
    <name type="scientific">Lasiosphaeris hirsuta</name>
    <dbReference type="NCBI Taxonomy" id="260670"/>
    <lineage>
        <taxon>Eukaryota</taxon>
        <taxon>Fungi</taxon>
        <taxon>Dikarya</taxon>
        <taxon>Ascomycota</taxon>
        <taxon>Pezizomycotina</taxon>
        <taxon>Sordariomycetes</taxon>
        <taxon>Sordariomycetidae</taxon>
        <taxon>Sordariales</taxon>
        <taxon>Lasiosphaeriaceae</taxon>
        <taxon>Lasiosphaeris</taxon>
    </lineage>
</organism>
<feature type="transmembrane region" description="Helical" evidence="2">
    <location>
        <begin position="384"/>
        <end position="401"/>
    </location>
</feature>
<evidence type="ECO:0000259" key="3">
    <source>
        <dbReference type="Pfam" id="PF20237"/>
    </source>
</evidence>
<dbReference type="InterPro" id="IPR046529">
    <property type="entry name" value="DUF6594"/>
</dbReference>
<evidence type="ECO:0000313" key="4">
    <source>
        <dbReference type="EMBL" id="KAK0714537.1"/>
    </source>
</evidence>
<keyword evidence="2" id="KW-0472">Membrane</keyword>
<feature type="transmembrane region" description="Helical" evidence="2">
    <location>
        <begin position="327"/>
        <end position="347"/>
    </location>
</feature>
<feature type="domain" description="DUF6594" evidence="3">
    <location>
        <begin position="81"/>
        <end position="398"/>
    </location>
</feature>
<evidence type="ECO:0000256" key="2">
    <source>
        <dbReference type="SAM" id="Phobius"/>
    </source>
</evidence>
<name>A0AA40AES7_9PEZI</name>
<feature type="transmembrane region" description="Helical" evidence="2">
    <location>
        <begin position="359"/>
        <end position="378"/>
    </location>
</feature>
<dbReference type="PANTHER" id="PTHR34502:SF5">
    <property type="entry name" value="DUF6594 DOMAIN-CONTAINING PROTEIN"/>
    <property type="match status" value="1"/>
</dbReference>
<evidence type="ECO:0000313" key="5">
    <source>
        <dbReference type="Proteomes" id="UP001172102"/>
    </source>
</evidence>
<dbReference type="PANTHER" id="PTHR34502">
    <property type="entry name" value="DUF6594 DOMAIN-CONTAINING PROTEIN-RELATED"/>
    <property type="match status" value="1"/>
</dbReference>
<dbReference type="AlphaFoldDB" id="A0AA40AES7"/>
<keyword evidence="2" id="KW-1133">Transmembrane helix</keyword>
<dbReference type="EMBL" id="JAUKUA010000004">
    <property type="protein sequence ID" value="KAK0714537.1"/>
    <property type="molecule type" value="Genomic_DNA"/>
</dbReference>
<feature type="compositionally biased region" description="Low complexity" evidence="1">
    <location>
        <begin position="1"/>
        <end position="15"/>
    </location>
</feature>
<comment type="caution">
    <text evidence="4">The sequence shown here is derived from an EMBL/GenBank/DDBJ whole genome shotgun (WGS) entry which is preliminary data.</text>
</comment>
<sequence>MSSVASSSVPSSPLSERSRSSHQTQGSANTTAPLLPGNLDRRLTQTHSVSLNGLEEATTSHEPPTPGWSLEDADKGAPCGWPSLATCMAKNPAAQSFDRFREANIKNLLYYQVQISVLETDLKTQEGLDWGVSRNMDPGRRFACYADRMIREDSPQWKRVIALRECLQQYNRALIEFSQVSAMPEPSKINVQALFGWLTDQDSGGCNVNGLGSDAWGDQSKNLQLQHPYVLFRALLRSIFVFWKSPPARTDCRLVVPRLSSTVDGLTGWVADVWTPFWVSFKEYCKDPKQYSQNGPESGSAGIAVSILTQQKEKKKNRFETHSEKNMLRFTSAIATIVACLLPTLAISILTTARGMTETLLYIGGFTTLFSIGLMILATETSRVQIFTATAAFSAVLVVFVQNQQSTA</sequence>
<gene>
    <name evidence="4" type="ORF">B0H67DRAFT_644387</name>
</gene>
<keyword evidence="5" id="KW-1185">Reference proteome</keyword>